<evidence type="ECO:0000256" key="8">
    <source>
        <dbReference type="ARBA" id="ARBA00023102"/>
    </source>
</evidence>
<dbReference type="SUPFAM" id="SSF101386">
    <property type="entry name" value="all-alpha NTP pyrophosphatases"/>
    <property type="match status" value="1"/>
</dbReference>
<keyword evidence="8 9" id="KW-0368">Histidine biosynthesis</keyword>
<dbReference type="GO" id="GO:0004636">
    <property type="term" value="F:phosphoribosyl-ATP diphosphatase activity"/>
    <property type="evidence" value="ECO:0007669"/>
    <property type="project" value="UniProtKB-UniRule"/>
</dbReference>
<dbReference type="STRING" id="1774969.AUC69_12015"/>
<evidence type="ECO:0000313" key="10">
    <source>
        <dbReference type="EMBL" id="ODR97445.1"/>
    </source>
</evidence>
<proteinExistence type="inferred from homology"/>
<organism evidence="10 11">
    <name type="scientific">Methyloceanibacter superfactus</name>
    <dbReference type="NCBI Taxonomy" id="1774969"/>
    <lineage>
        <taxon>Bacteria</taxon>
        <taxon>Pseudomonadati</taxon>
        <taxon>Pseudomonadota</taxon>
        <taxon>Alphaproteobacteria</taxon>
        <taxon>Hyphomicrobiales</taxon>
        <taxon>Hyphomicrobiaceae</taxon>
        <taxon>Methyloceanibacter</taxon>
    </lineage>
</organism>
<dbReference type="PANTHER" id="PTHR42945">
    <property type="entry name" value="HISTIDINE BIOSYNTHESIS BIFUNCTIONAL PROTEIN"/>
    <property type="match status" value="1"/>
</dbReference>
<comment type="subcellular location">
    <subcellularLocation>
        <location evidence="9">Cytoplasm</location>
    </subcellularLocation>
</comment>
<name>A0A1E3VVA0_9HYPH</name>
<dbReference type="EC" id="3.6.1.31" evidence="9"/>
<protein>
    <recommendedName>
        <fullName evidence="9">Phosphoribosyl-ATP pyrophosphatase</fullName>
        <shortName evidence="9">PRA-PH</shortName>
        <ecNumber evidence="9">3.6.1.31</ecNumber>
    </recommendedName>
</protein>
<dbReference type="NCBIfam" id="TIGR03188">
    <property type="entry name" value="histidine_hisI"/>
    <property type="match status" value="1"/>
</dbReference>
<sequence>MSNHVLDVLAATIKARRNATLEDSYTKRLLAEPIKPAKKVGEEGVEVALAAVGQDKPSLIGETADLLYHLLVVLESRDVTLDEVYAELERRMAASEQQKQRKAASA</sequence>
<keyword evidence="9" id="KW-0963">Cytoplasm</keyword>
<dbReference type="InterPro" id="IPR021130">
    <property type="entry name" value="PRib-ATP_PPHydrolase-like"/>
</dbReference>
<dbReference type="InterPro" id="IPR008179">
    <property type="entry name" value="HisE"/>
</dbReference>
<comment type="caution">
    <text evidence="10">The sequence shown here is derived from an EMBL/GenBank/DDBJ whole genome shotgun (WGS) entry which is preliminary data.</text>
</comment>
<keyword evidence="6 9" id="KW-0378">Hydrolase</keyword>
<comment type="pathway">
    <text evidence="2 9">Amino-acid biosynthesis; L-histidine biosynthesis; L-histidine from 5-phospho-alpha-D-ribose 1-diphosphate: step 2/9.</text>
</comment>
<dbReference type="HAMAP" id="MF_01020">
    <property type="entry name" value="HisE"/>
    <property type="match status" value="1"/>
</dbReference>
<dbReference type="UniPathway" id="UPA00031">
    <property type="reaction ID" value="UER00007"/>
</dbReference>
<evidence type="ECO:0000313" key="11">
    <source>
        <dbReference type="Proteomes" id="UP000094472"/>
    </source>
</evidence>
<dbReference type="GO" id="GO:0005524">
    <property type="term" value="F:ATP binding"/>
    <property type="evidence" value="ECO:0007669"/>
    <property type="project" value="UniProtKB-KW"/>
</dbReference>
<keyword evidence="7 9" id="KW-0067">ATP-binding</keyword>
<evidence type="ECO:0000256" key="3">
    <source>
        <dbReference type="ARBA" id="ARBA00009392"/>
    </source>
</evidence>
<dbReference type="Gene3D" id="1.10.287.1080">
    <property type="entry name" value="MazG-like"/>
    <property type="match status" value="1"/>
</dbReference>
<dbReference type="Proteomes" id="UP000094472">
    <property type="component" value="Unassembled WGS sequence"/>
</dbReference>
<evidence type="ECO:0000256" key="6">
    <source>
        <dbReference type="ARBA" id="ARBA00022801"/>
    </source>
</evidence>
<keyword evidence="4 9" id="KW-0028">Amino-acid biosynthesis</keyword>
<comment type="similarity">
    <text evidence="3 9">Belongs to the PRA-PH family.</text>
</comment>
<dbReference type="CDD" id="cd11534">
    <property type="entry name" value="NTP-PPase_HisIE_like"/>
    <property type="match status" value="1"/>
</dbReference>
<gene>
    <name evidence="9" type="primary">hisE</name>
    <name evidence="10" type="ORF">AUC69_12015</name>
</gene>
<dbReference type="EMBL" id="LPWF01000026">
    <property type="protein sequence ID" value="ODR97445.1"/>
    <property type="molecule type" value="Genomic_DNA"/>
</dbReference>
<keyword evidence="5 9" id="KW-0547">Nucleotide-binding</keyword>
<reference evidence="10 11" key="1">
    <citation type="journal article" date="2016" name="Environ. Microbiol.">
        <title>New Methyloceanibacter diversity from North Sea sediments includes methanotroph containing solely the soluble methane monooxygenase.</title>
        <authorList>
            <person name="Vekeman B."/>
            <person name="Kerckhof F.M."/>
            <person name="Cremers G."/>
            <person name="de Vos P."/>
            <person name="Vandamme P."/>
            <person name="Boon N."/>
            <person name="Op den Camp H.J."/>
            <person name="Heylen K."/>
        </authorList>
    </citation>
    <scope>NUCLEOTIDE SEQUENCE [LARGE SCALE GENOMIC DNA]</scope>
    <source>
        <strain evidence="10 11">R-67175</strain>
    </source>
</reference>
<evidence type="ECO:0000256" key="9">
    <source>
        <dbReference type="HAMAP-Rule" id="MF_01020"/>
    </source>
</evidence>
<dbReference type="RefSeq" id="WP_069441997.1">
    <property type="nucleotide sequence ID" value="NZ_LPWF01000026.1"/>
</dbReference>
<comment type="catalytic activity">
    <reaction evidence="1 9">
        <text>1-(5-phospho-beta-D-ribosyl)-ATP + H2O = 1-(5-phospho-beta-D-ribosyl)-5'-AMP + diphosphate + H(+)</text>
        <dbReference type="Rhea" id="RHEA:22828"/>
        <dbReference type="ChEBI" id="CHEBI:15377"/>
        <dbReference type="ChEBI" id="CHEBI:15378"/>
        <dbReference type="ChEBI" id="CHEBI:33019"/>
        <dbReference type="ChEBI" id="CHEBI:59457"/>
        <dbReference type="ChEBI" id="CHEBI:73183"/>
        <dbReference type="EC" id="3.6.1.31"/>
    </reaction>
</comment>
<evidence type="ECO:0000256" key="7">
    <source>
        <dbReference type="ARBA" id="ARBA00022840"/>
    </source>
</evidence>
<evidence type="ECO:0000256" key="5">
    <source>
        <dbReference type="ARBA" id="ARBA00022741"/>
    </source>
</evidence>
<accession>A0A1E3VVA0</accession>
<dbReference type="GO" id="GO:0005737">
    <property type="term" value="C:cytoplasm"/>
    <property type="evidence" value="ECO:0007669"/>
    <property type="project" value="UniProtKB-SubCell"/>
</dbReference>
<keyword evidence="11" id="KW-1185">Reference proteome</keyword>
<dbReference type="PANTHER" id="PTHR42945:SF1">
    <property type="entry name" value="HISTIDINE BIOSYNTHESIS BIFUNCTIONAL PROTEIN HIS7"/>
    <property type="match status" value="1"/>
</dbReference>
<evidence type="ECO:0000256" key="4">
    <source>
        <dbReference type="ARBA" id="ARBA00022605"/>
    </source>
</evidence>
<evidence type="ECO:0000256" key="2">
    <source>
        <dbReference type="ARBA" id="ARBA00005204"/>
    </source>
</evidence>
<dbReference type="Pfam" id="PF01503">
    <property type="entry name" value="PRA-PH"/>
    <property type="match status" value="1"/>
</dbReference>
<dbReference type="OrthoDB" id="9814738at2"/>
<dbReference type="GO" id="GO:0000105">
    <property type="term" value="P:L-histidine biosynthetic process"/>
    <property type="evidence" value="ECO:0007669"/>
    <property type="project" value="UniProtKB-UniRule"/>
</dbReference>
<dbReference type="AlphaFoldDB" id="A0A1E3VVA0"/>
<evidence type="ECO:0000256" key="1">
    <source>
        <dbReference type="ARBA" id="ARBA00001460"/>
    </source>
</evidence>